<evidence type="ECO:0000256" key="6">
    <source>
        <dbReference type="ARBA" id="ARBA00022670"/>
    </source>
</evidence>
<organism evidence="12 13">
    <name type="scientific">Pseudomonas fluorescens LMG 5329</name>
    <dbReference type="NCBI Taxonomy" id="1324332"/>
    <lineage>
        <taxon>Bacteria</taxon>
        <taxon>Pseudomonadati</taxon>
        <taxon>Pseudomonadota</taxon>
        <taxon>Gammaproteobacteria</taxon>
        <taxon>Pseudomonadales</taxon>
        <taxon>Pseudomonadaceae</taxon>
        <taxon>Pseudomonas</taxon>
    </lineage>
</organism>
<dbReference type="Proteomes" id="UP000030060">
    <property type="component" value="Unassembled WGS sequence"/>
</dbReference>
<dbReference type="InterPro" id="IPR036440">
    <property type="entry name" value="Peptidase_C15-like_sf"/>
</dbReference>
<dbReference type="PANTHER" id="PTHR23402">
    <property type="entry name" value="PROTEASE FAMILY C15 PYROGLUTAMYL-PEPTIDASE I-RELATED"/>
    <property type="match status" value="1"/>
</dbReference>
<keyword evidence="7 9" id="KW-0378">Hydrolase</keyword>
<feature type="active site" evidence="9 10">
    <location>
        <position position="81"/>
    </location>
</feature>
<evidence type="ECO:0000256" key="5">
    <source>
        <dbReference type="ARBA" id="ARBA00022490"/>
    </source>
</evidence>
<dbReference type="GO" id="GO:0005829">
    <property type="term" value="C:cytosol"/>
    <property type="evidence" value="ECO:0007669"/>
    <property type="project" value="InterPro"/>
</dbReference>
<dbReference type="InterPro" id="IPR033693">
    <property type="entry name" value="PGPEP1_Glu_AS"/>
</dbReference>
<keyword evidence="6 9" id="KW-0645">Protease</keyword>
<dbReference type="EMBL" id="ASGY01000079">
    <property type="protein sequence ID" value="KGE67750.1"/>
    <property type="molecule type" value="Genomic_DNA"/>
</dbReference>
<dbReference type="RefSeq" id="WP_038845612.1">
    <property type="nucleotide sequence ID" value="NZ_ASGY01000079.1"/>
</dbReference>
<dbReference type="Pfam" id="PF01470">
    <property type="entry name" value="Peptidase_C15"/>
    <property type="match status" value="1"/>
</dbReference>
<dbReference type="GO" id="GO:0016920">
    <property type="term" value="F:pyroglutamyl-peptidase activity"/>
    <property type="evidence" value="ECO:0007669"/>
    <property type="project" value="UniProtKB-UniRule"/>
</dbReference>
<dbReference type="PROSITE" id="PS01333">
    <property type="entry name" value="PYRASE_GLU"/>
    <property type="match status" value="1"/>
</dbReference>
<dbReference type="NCBIfam" id="TIGR00504">
    <property type="entry name" value="pyro_pdase"/>
    <property type="match status" value="1"/>
</dbReference>
<evidence type="ECO:0000313" key="12">
    <source>
        <dbReference type="EMBL" id="KGE67750.1"/>
    </source>
</evidence>
<keyword evidence="5 9" id="KW-0963">Cytoplasm</keyword>
<dbReference type="SUPFAM" id="SSF53182">
    <property type="entry name" value="Pyrrolidone carboxyl peptidase (pyroglutamate aminopeptidase)"/>
    <property type="match status" value="1"/>
</dbReference>
<comment type="similarity">
    <text evidence="4 9">Belongs to the peptidase C15 family.</text>
</comment>
<accession>A0A0A1Z0H4</accession>
<dbReference type="PANTHER" id="PTHR23402:SF1">
    <property type="entry name" value="PYROGLUTAMYL-PEPTIDASE I"/>
    <property type="match status" value="1"/>
</dbReference>
<dbReference type="PRINTS" id="PR00706">
    <property type="entry name" value="PYROGLUPTASE"/>
</dbReference>
<dbReference type="InterPro" id="IPR029762">
    <property type="entry name" value="PGP-I_bact-type"/>
</dbReference>
<evidence type="ECO:0000256" key="9">
    <source>
        <dbReference type="HAMAP-Rule" id="MF_00417"/>
    </source>
</evidence>
<dbReference type="NCBIfam" id="NF009676">
    <property type="entry name" value="PRK13197.1"/>
    <property type="match status" value="1"/>
</dbReference>
<comment type="subunit">
    <text evidence="9">Homotetramer.</text>
</comment>
<comment type="subcellular location">
    <subcellularLocation>
        <location evidence="3 9">Cytoplasm</location>
    </subcellularLocation>
</comment>
<dbReference type="InterPro" id="IPR033694">
    <property type="entry name" value="PGPEP1_Cys_AS"/>
</dbReference>
<evidence type="ECO:0000313" key="13">
    <source>
        <dbReference type="Proteomes" id="UP000030060"/>
    </source>
</evidence>
<protein>
    <recommendedName>
        <fullName evidence="9">Pyrrolidone-carboxylate peptidase</fullName>
        <ecNumber evidence="9">3.4.19.3</ecNumber>
    </recommendedName>
    <alternativeName>
        <fullName evidence="9">5-oxoprolyl-peptidase</fullName>
    </alternativeName>
    <alternativeName>
        <fullName evidence="9">Pyroglutamyl-peptidase I</fullName>
        <shortName evidence="9">PGP-I</shortName>
        <shortName evidence="9">Pyrase</shortName>
    </alternativeName>
</protein>
<sequence length="213" mass="22454">MQIVLLTGFEPFDKDLVNPSWEAVRQLDGVQLEAGVQIVARQLPCAFATAGGGLTRLIDELHPAMVIATGLGPGRSDISIERVAINVNDARIPDNLGEQPVDTPVLADGPVAYFTTLPIKAMVKAVREAGVAASVSQTAGTFVCNQVFYLLQHALAGSQVRSGFIHVPFLPEQVTGSQRPSMELGKMVAGLQAAVLTAWQTPVDAVEVGGQVS</sequence>
<dbReference type="HAMAP" id="MF_00417">
    <property type="entry name" value="Pyrrolid_peptidase"/>
    <property type="match status" value="1"/>
</dbReference>
<keyword evidence="8 9" id="KW-0788">Thiol protease</keyword>
<dbReference type="InterPro" id="IPR000816">
    <property type="entry name" value="Peptidase_C15"/>
</dbReference>
<evidence type="ECO:0000256" key="10">
    <source>
        <dbReference type="PROSITE-ProRule" id="PRU10076"/>
    </source>
</evidence>
<dbReference type="OrthoDB" id="9779738at2"/>
<evidence type="ECO:0000256" key="4">
    <source>
        <dbReference type="ARBA" id="ARBA00006641"/>
    </source>
</evidence>
<gene>
    <name evidence="9" type="primary">pcp</name>
    <name evidence="12" type="ORF">K814_0111655</name>
</gene>
<dbReference type="AlphaFoldDB" id="A0A0A1Z0H4"/>
<dbReference type="GO" id="GO:0006508">
    <property type="term" value="P:proteolysis"/>
    <property type="evidence" value="ECO:0007669"/>
    <property type="project" value="UniProtKB-KW"/>
</dbReference>
<dbReference type="PROSITE" id="PS01334">
    <property type="entry name" value="PYRASE_CYS"/>
    <property type="match status" value="1"/>
</dbReference>
<dbReference type="EC" id="3.4.19.3" evidence="9"/>
<dbReference type="FunFam" id="3.40.630.20:FF:000001">
    <property type="entry name" value="Pyrrolidone-carboxylate peptidase"/>
    <property type="match status" value="1"/>
</dbReference>
<feature type="active site" evidence="9 11">
    <location>
        <position position="144"/>
    </location>
</feature>
<evidence type="ECO:0000256" key="8">
    <source>
        <dbReference type="ARBA" id="ARBA00022807"/>
    </source>
</evidence>
<comment type="caution">
    <text evidence="12">The sequence shown here is derived from an EMBL/GenBank/DDBJ whole genome shotgun (WGS) entry which is preliminary data.</text>
</comment>
<reference evidence="12 13" key="1">
    <citation type="journal article" date="2013" name="Genome Announc.">
        <title>Draft Genome Sequence of Pseudomonas fluorescens LMG 5329, a White Line-Inducing Principle-Producing Bioindicator for the Mushroom Pathogen Pseudomonas tolaasii.</title>
        <authorList>
            <person name="Ghequire M.G."/>
            <person name="Rokni-Zadeh H."/>
            <person name="Zarrineh P."/>
            <person name="De Mot R."/>
        </authorList>
    </citation>
    <scope>NUCLEOTIDE SEQUENCE [LARGE SCALE GENOMIC DNA]</scope>
    <source>
        <strain evidence="12 13">LMG 5329</strain>
    </source>
</reference>
<dbReference type="PIRSF" id="PIRSF015592">
    <property type="entry name" value="Prld-crbxl_pptds"/>
    <property type="match status" value="1"/>
</dbReference>
<evidence type="ECO:0000256" key="2">
    <source>
        <dbReference type="ARBA" id="ARBA00002280"/>
    </source>
</evidence>
<proteinExistence type="inferred from homology"/>
<comment type="catalytic activity">
    <reaction evidence="1 9 10">
        <text>Release of an N-terminal pyroglutamyl group from a polypeptide, the second amino acid generally not being Pro.</text>
        <dbReference type="EC" id="3.4.19.3"/>
    </reaction>
</comment>
<evidence type="ECO:0000256" key="3">
    <source>
        <dbReference type="ARBA" id="ARBA00004496"/>
    </source>
</evidence>
<evidence type="ECO:0000256" key="1">
    <source>
        <dbReference type="ARBA" id="ARBA00001770"/>
    </source>
</evidence>
<dbReference type="CDD" id="cd00501">
    <property type="entry name" value="Peptidase_C15"/>
    <property type="match status" value="1"/>
</dbReference>
<dbReference type="InterPro" id="IPR016125">
    <property type="entry name" value="Peptidase_C15-like"/>
</dbReference>
<evidence type="ECO:0000256" key="11">
    <source>
        <dbReference type="PROSITE-ProRule" id="PRU10077"/>
    </source>
</evidence>
<evidence type="ECO:0000256" key="7">
    <source>
        <dbReference type="ARBA" id="ARBA00022801"/>
    </source>
</evidence>
<name>A0A0A1Z0H4_PSEFL</name>
<feature type="active site" evidence="9">
    <location>
        <position position="166"/>
    </location>
</feature>
<dbReference type="Gene3D" id="3.40.630.20">
    <property type="entry name" value="Peptidase C15, pyroglutamyl peptidase I-like"/>
    <property type="match status" value="1"/>
</dbReference>
<comment type="function">
    <text evidence="2 9">Removes 5-oxoproline from various penultimate amino acid residues except L-proline.</text>
</comment>